<dbReference type="RefSeq" id="WP_170122237.1">
    <property type="nucleotide sequence ID" value="NZ_QLSZ01000002.1"/>
</dbReference>
<name>A0A328YJW8_9FLAO</name>
<evidence type="ECO:0000259" key="4">
    <source>
        <dbReference type="Pfam" id="PF18962"/>
    </source>
</evidence>
<reference evidence="5 6" key="1">
    <citation type="submission" date="2018-06" db="EMBL/GenBank/DDBJ databases">
        <title>Genomic Encyclopedia of Archaeal and Bacterial Type Strains, Phase II (KMG-II): from individual species to whole genera.</title>
        <authorList>
            <person name="Goeker M."/>
        </authorList>
    </citation>
    <scope>NUCLEOTIDE SEQUENCE [LARGE SCALE GENOMIC DNA]</scope>
    <source>
        <strain evidence="5 6">DSM 25663</strain>
    </source>
</reference>
<dbReference type="Pfam" id="PF18962">
    <property type="entry name" value="Por_Secre_tail"/>
    <property type="match status" value="1"/>
</dbReference>
<proteinExistence type="predicted"/>
<organism evidence="5 6">
    <name type="scientific">Flavobacterium aciduliphilum</name>
    <dbReference type="NCBI Taxonomy" id="1101402"/>
    <lineage>
        <taxon>Bacteria</taxon>
        <taxon>Pseudomonadati</taxon>
        <taxon>Bacteroidota</taxon>
        <taxon>Flavobacteriia</taxon>
        <taxon>Flavobacteriales</taxon>
        <taxon>Flavobacteriaceae</taxon>
        <taxon>Flavobacterium</taxon>
    </lineage>
</organism>
<evidence type="ECO:0000256" key="1">
    <source>
        <dbReference type="ARBA" id="ARBA00022729"/>
    </source>
</evidence>
<evidence type="ECO:0000313" key="5">
    <source>
        <dbReference type="EMBL" id="RAR74219.1"/>
    </source>
</evidence>
<comment type="caution">
    <text evidence="5">The sequence shown here is derived from an EMBL/GenBank/DDBJ whole genome shotgun (WGS) entry which is preliminary data.</text>
</comment>
<dbReference type="NCBIfam" id="TIGR04183">
    <property type="entry name" value="Por_Secre_tail"/>
    <property type="match status" value="1"/>
</dbReference>
<dbReference type="EMBL" id="QLSZ01000002">
    <property type="protein sequence ID" value="RAR74219.1"/>
    <property type="molecule type" value="Genomic_DNA"/>
</dbReference>
<dbReference type="AlphaFoldDB" id="A0A328YJW8"/>
<gene>
    <name evidence="5" type="ORF">CLV55_102150</name>
</gene>
<feature type="domain" description="Secretion system C-terminal sorting" evidence="4">
    <location>
        <begin position="537"/>
        <end position="606"/>
    </location>
</feature>
<accession>A0A328YJW8</accession>
<feature type="signal peptide" evidence="3">
    <location>
        <begin position="1"/>
        <end position="19"/>
    </location>
</feature>
<dbReference type="InterPro" id="IPR026444">
    <property type="entry name" value="Secre_tail"/>
</dbReference>
<feature type="region of interest" description="Disordered" evidence="2">
    <location>
        <begin position="178"/>
        <end position="201"/>
    </location>
</feature>
<sequence>MKKITFIFSLLFFFQMSLAQLYVKNNTYVFNKGAMVYVKGNIELNGANSTLYLRNEGQLLQGTSSTSTNKGIGKLSVFQEGSVNNYAYNYWCSPIGNASAAVGNENFGISMLNVPTTSTASTAATILPTNNYNGSCSTGTLSIAPYWIWRFLSSLTYSDWFYTGSSTNITPGQGFTMKGTSGTDTTNPGETTTNNPGSKQRYDFRGKPNDGDITINVANGKYTLTGNPYPSAIDLSAFLTNATNCTGVAYFWEQDKTVNSHLIANYRGGYSTFSPVSRGGTGIYVPATFYAFDSAGNQLGVVSTPNNSYARYFSPIGQGFMIEGNASGSTVTMKNSYRVYQKENAATSVFEKNGYNVLQSVNNHLPEILSVSGFDYTTVSTQEVPQIKFNSLLNNQAIKQMVLAFDDNATDGVDHAMDAKSPDDGTPIDMYFLLNNEGYVINITTFDENKKIPIGFKSDETASIKLTVADIINFNQAENVYLHDKQTDLYHDIKNAIYEFSVDSGTTNNRYEITFKNEALRTPTNQVNYFTIVQNNATQTLSIENKLNTDIQSVTLHDILGKEILSNSPVGQQNQYEYSTNTLSEGIYIVKIITSLNEYTNQKIIIKKQP</sequence>
<evidence type="ECO:0000313" key="6">
    <source>
        <dbReference type="Proteomes" id="UP000248840"/>
    </source>
</evidence>
<protein>
    <submittedName>
        <fullName evidence="5">Putative secreted protein (Por secretion system target)</fullName>
    </submittedName>
</protein>
<feature type="compositionally biased region" description="Low complexity" evidence="2">
    <location>
        <begin position="180"/>
        <end position="198"/>
    </location>
</feature>
<keyword evidence="6" id="KW-1185">Reference proteome</keyword>
<keyword evidence="1 3" id="KW-0732">Signal</keyword>
<evidence type="ECO:0000256" key="2">
    <source>
        <dbReference type="SAM" id="MobiDB-lite"/>
    </source>
</evidence>
<feature type="chain" id="PRO_5016265048" evidence="3">
    <location>
        <begin position="20"/>
        <end position="610"/>
    </location>
</feature>
<dbReference type="Proteomes" id="UP000248840">
    <property type="component" value="Unassembled WGS sequence"/>
</dbReference>
<evidence type="ECO:0000256" key="3">
    <source>
        <dbReference type="SAM" id="SignalP"/>
    </source>
</evidence>